<evidence type="ECO:0000313" key="3">
    <source>
        <dbReference type="WBParaSite" id="L893_g7083.t1"/>
    </source>
</evidence>
<accession>A0A1I8ALR2</accession>
<dbReference type="AlphaFoldDB" id="A0A1I8ALR2"/>
<feature type="compositionally biased region" description="Basic and acidic residues" evidence="1">
    <location>
        <begin position="32"/>
        <end position="46"/>
    </location>
</feature>
<sequence>MVTNSIKEYEYGYFLEQSSRSQHLGIHGQLLERNKDKQEQKREAERPTGQQIKSTSRSNNYLYRKIEEEERYLKTEKVSSIPFQIFPDDDYDGQNSYEQRWRCYGGVETFGSEPNVP</sequence>
<evidence type="ECO:0000256" key="1">
    <source>
        <dbReference type="SAM" id="MobiDB-lite"/>
    </source>
</evidence>
<dbReference type="Proteomes" id="UP000095287">
    <property type="component" value="Unplaced"/>
</dbReference>
<evidence type="ECO:0000313" key="2">
    <source>
        <dbReference type="Proteomes" id="UP000095287"/>
    </source>
</evidence>
<organism evidence="2 3">
    <name type="scientific">Steinernema glaseri</name>
    <dbReference type="NCBI Taxonomy" id="37863"/>
    <lineage>
        <taxon>Eukaryota</taxon>
        <taxon>Metazoa</taxon>
        <taxon>Ecdysozoa</taxon>
        <taxon>Nematoda</taxon>
        <taxon>Chromadorea</taxon>
        <taxon>Rhabditida</taxon>
        <taxon>Tylenchina</taxon>
        <taxon>Panagrolaimomorpha</taxon>
        <taxon>Strongyloidoidea</taxon>
        <taxon>Steinernematidae</taxon>
        <taxon>Steinernema</taxon>
    </lineage>
</organism>
<dbReference type="WBParaSite" id="L893_g7083.t1">
    <property type="protein sequence ID" value="L893_g7083.t1"/>
    <property type="gene ID" value="L893_g7083"/>
</dbReference>
<protein>
    <submittedName>
        <fullName evidence="3">Uncharacterized protein</fullName>
    </submittedName>
</protein>
<name>A0A1I8ALR2_9BILA</name>
<feature type="region of interest" description="Disordered" evidence="1">
    <location>
        <begin position="32"/>
        <end position="59"/>
    </location>
</feature>
<feature type="compositionally biased region" description="Polar residues" evidence="1">
    <location>
        <begin position="48"/>
        <end position="59"/>
    </location>
</feature>
<reference evidence="3" key="1">
    <citation type="submission" date="2016-11" db="UniProtKB">
        <authorList>
            <consortium name="WormBaseParasite"/>
        </authorList>
    </citation>
    <scope>IDENTIFICATION</scope>
</reference>
<proteinExistence type="predicted"/>
<keyword evidence="2" id="KW-1185">Reference proteome</keyword>